<dbReference type="AlphaFoldDB" id="A0AAN8YHV0"/>
<dbReference type="InterPro" id="IPR029472">
    <property type="entry name" value="Copia-like_N"/>
</dbReference>
<protein>
    <recommendedName>
        <fullName evidence="2">Retrotransposon Copia-like N-terminal domain-containing protein</fullName>
    </recommendedName>
</protein>
<dbReference type="Pfam" id="PF14244">
    <property type="entry name" value="Retrotran_gag_3"/>
    <property type="match status" value="1"/>
</dbReference>
<feature type="compositionally biased region" description="Acidic residues" evidence="1">
    <location>
        <begin position="65"/>
        <end position="86"/>
    </location>
</feature>
<keyword evidence="4" id="KW-1185">Reference proteome</keyword>
<reference evidence="3 4" key="1">
    <citation type="submission" date="2024-02" db="EMBL/GenBank/DDBJ databases">
        <title>de novo genome assembly of Solanum bulbocastanum strain 11H21.</title>
        <authorList>
            <person name="Hosaka A.J."/>
        </authorList>
    </citation>
    <scope>NUCLEOTIDE SEQUENCE [LARGE SCALE GENOMIC DNA]</scope>
    <source>
        <tissue evidence="3">Young leaves</tissue>
    </source>
</reference>
<proteinExistence type="predicted"/>
<evidence type="ECO:0000313" key="3">
    <source>
        <dbReference type="EMBL" id="KAK6789733.1"/>
    </source>
</evidence>
<organism evidence="3 4">
    <name type="scientific">Solanum bulbocastanum</name>
    <name type="common">Wild potato</name>
    <dbReference type="NCBI Taxonomy" id="147425"/>
    <lineage>
        <taxon>Eukaryota</taxon>
        <taxon>Viridiplantae</taxon>
        <taxon>Streptophyta</taxon>
        <taxon>Embryophyta</taxon>
        <taxon>Tracheophyta</taxon>
        <taxon>Spermatophyta</taxon>
        <taxon>Magnoliopsida</taxon>
        <taxon>eudicotyledons</taxon>
        <taxon>Gunneridae</taxon>
        <taxon>Pentapetalae</taxon>
        <taxon>asterids</taxon>
        <taxon>lamiids</taxon>
        <taxon>Solanales</taxon>
        <taxon>Solanaceae</taxon>
        <taxon>Solanoideae</taxon>
        <taxon>Solaneae</taxon>
        <taxon>Solanum</taxon>
    </lineage>
</organism>
<comment type="caution">
    <text evidence="3">The sequence shown here is derived from an EMBL/GenBank/DDBJ whole genome shotgun (WGS) entry which is preliminary data.</text>
</comment>
<feature type="region of interest" description="Disordered" evidence="1">
    <location>
        <begin position="58"/>
        <end position="92"/>
    </location>
</feature>
<dbReference type="Proteomes" id="UP001371456">
    <property type="component" value="Unassembled WGS sequence"/>
</dbReference>
<gene>
    <name evidence="3" type="ORF">RDI58_013533</name>
</gene>
<evidence type="ECO:0000259" key="2">
    <source>
        <dbReference type="Pfam" id="PF14244"/>
    </source>
</evidence>
<dbReference type="EMBL" id="JBANQN010000005">
    <property type="protein sequence ID" value="KAK6789733.1"/>
    <property type="molecule type" value="Genomic_DNA"/>
</dbReference>
<name>A0AAN8YHV0_SOLBU</name>
<feature type="domain" description="Retrotransposon Copia-like N-terminal" evidence="2">
    <location>
        <begin position="20"/>
        <end position="56"/>
    </location>
</feature>
<sequence>MAFPSSNPEIHLSMVNVANFVSIKLCGESNYIPWKTQIVCLLQSHDLLGFVDGTIQFSPQTIAPGDDDDDEPEEEENEEKGEEMGNEEDKLQMKRSDSVLLRMNFFRIIRFIN</sequence>
<evidence type="ECO:0000313" key="4">
    <source>
        <dbReference type="Proteomes" id="UP001371456"/>
    </source>
</evidence>
<evidence type="ECO:0000256" key="1">
    <source>
        <dbReference type="SAM" id="MobiDB-lite"/>
    </source>
</evidence>
<accession>A0AAN8YHV0</accession>